<dbReference type="KEGG" id="rcf:Poly24_19330"/>
<reference evidence="2 3" key="1">
    <citation type="submission" date="2019-02" db="EMBL/GenBank/DDBJ databases">
        <title>Deep-cultivation of Planctomycetes and their phenomic and genomic characterization uncovers novel biology.</title>
        <authorList>
            <person name="Wiegand S."/>
            <person name="Jogler M."/>
            <person name="Boedeker C."/>
            <person name="Pinto D."/>
            <person name="Vollmers J."/>
            <person name="Rivas-Marin E."/>
            <person name="Kohn T."/>
            <person name="Peeters S.H."/>
            <person name="Heuer A."/>
            <person name="Rast P."/>
            <person name="Oberbeckmann S."/>
            <person name="Bunk B."/>
            <person name="Jeske O."/>
            <person name="Meyerdierks A."/>
            <person name="Storesund J.E."/>
            <person name="Kallscheuer N."/>
            <person name="Luecker S."/>
            <person name="Lage O.M."/>
            <person name="Pohl T."/>
            <person name="Merkel B.J."/>
            <person name="Hornburger P."/>
            <person name="Mueller R.-W."/>
            <person name="Bruemmer F."/>
            <person name="Labrenz M."/>
            <person name="Spormann A.M."/>
            <person name="Op den Camp H."/>
            <person name="Overmann J."/>
            <person name="Amann R."/>
            <person name="Jetten M.S.M."/>
            <person name="Mascher T."/>
            <person name="Medema M.H."/>
            <person name="Devos D.P."/>
            <person name="Kaster A.-K."/>
            <person name="Ovreas L."/>
            <person name="Rohde M."/>
            <person name="Galperin M.Y."/>
            <person name="Jogler C."/>
        </authorList>
    </citation>
    <scope>NUCLEOTIDE SEQUENCE [LARGE SCALE GENOMIC DNA]</scope>
    <source>
        <strain evidence="2 3">Poly24</strain>
    </source>
</reference>
<name>A0A518JRQ0_9BACT</name>
<feature type="transmembrane region" description="Helical" evidence="1">
    <location>
        <begin position="6"/>
        <end position="32"/>
    </location>
</feature>
<keyword evidence="1" id="KW-0472">Membrane</keyword>
<dbReference type="Proteomes" id="UP000315082">
    <property type="component" value="Chromosome"/>
</dbReference>
<sequence>MIFSVWFLKVIVYGGLLLCAAGAVLLIVFLVCDSLKKRIW</sequence>
<dbReference type="EMBL" id="CP036348">
    <property type="protein sequence ID" value="QDV68224.1"/>
    <property type="molecule type" value="Genomic_DNA"/>
</dbReference>
<protein>
    <submittedName>
        <fullName evidence="2">Uncharacterized protein</fullName>
    </submittedName>
</protein>
<keyword evidence="1" id="KW-0812">Transmembrane</keyword>
<accession>A0A518JRQ0</accession>
<keyword evidence="3" id="KW-1185">Reference proteome</keyword>
<gene>
    <name evidence="2" type="ORF">Poly24_19330</name>
</gene>
<evidence type="ECO:0000256" key="1">
    <source>
        <dbReference type="SAM" id="Phobius"/>
    </source>
</evidence>
<evidence type="ECO:0000313" key="3">
    <source>
        <dbReference type="Proteomes" id="UP000315082"/>
    </source>
</evidence>
<organism evidence="2 3">
    <name type="scientific">Rosistilla carotiformis</name>
    <dbReference type="NCBI Taxonomy" id="2528017"/>
    <lineage>
        <taxon>Bacteria</taxon>
        <taxon>Pseudomonadati</taxon>
        <taxon>Planctomycetota</taxon>
        <taxon>Planctomycetia</taxon>
        <taxon>Pirellulales</taxon>
        <taxon>Pirellulaceae</taxon>
        <taxon>Rosistilla</taxon>
    </lineage>
</organism>
<proteinExistence type="predicted"/>
<evidence type="ECO:0000313" key="2">
    <source>
        <dbReference type="EMBL" id="QDV68224.1"/>
    </source>
</evidence>
<keyword evidence="1" id="KW-1133">Transmembrane helix</keyword>
<dbReference type="AlphaFoldDB" id="A0A518JRQ0"/>